<name>A0ABV0N715_9TELE</name>
<gene>
    <name evidence="2" type="ORF">GOODEAATRI_000690</name>
</gene>
<organism evidence="2 3">
    <name type="scientific">Goodea atripinnis</name>
    <dbReference type="NCBI Taxonomy" id="208336"/>
    <lineage>
        <taxon>Eukaryota</taxon>
        <taxon>Metazoa</taxon>
        <taxon>Chordata</taxon>
        <taxon>Craniata</taxon>
        <taxon>Vertebrata</taxon>
        <taxon>Euteleostomi</taxon>
        <taxon>Actinopterygii</taxon>
        <taxon>Neopterygii</taxon>
        <taxon>Teleostei</taxon>
        <taxon>Neoteleostei</taxon>
        <taxon>Acanthomorphata</taxon>
        <taxon>Ovalentaria</taxon>
        <taxon>Atherinomorphae</taxon>
        <taxon>Cyprinodontiformes</taxon>
        <taxon>Goodeidae</taxon>
        <taxon>Goodea</taxon>
    </lineage>
</organism>
<proteinExistence type="predicted"/>
<feature type="non-terminal residue" evidence="2">
    <location>
        <position position="1"/>
    </location>
</feature>
<protein>
    <recommendedName>
        <fullName evidence="4">Prolactin receptor</fullName>
    </recommendedName>
</protein>
<dbReference type="Proteomes" id="UP001476798">
    <property type="component" value="Unassembled WGS sequence"/>
</dbReference>
<feature type="region of interest" description="Disordered" evidence="1">
    <location>
        <begin position="1"/>
        <end position="111"/>
    </location>
</feature>
<evidence type="ECO:0000313" key="2">
    <source>
        <dbReference type="EMBL" id="MEQ2167100.1"/>
    </source>
</evidence>
<feature type="compositionally biased region" description="Low complexity" evidence="1">
    <location>
        <begin position="60"/>
        <end position="71"/>
    </location>
</feature>
<accession>A0ABV0N715</accession>
<reference evidence="2 3" key="1">
    <citation type="submission" date="2021-06" db="EMBL/GenBank/DDBJ databases">
        <authorList>
            <person name="Palmer J.M."/>
        </authorList>
    </citation>
    <scope>NUCLEOTIDE SEQUENCE [LARGE SCALE GENOMIC DNA]</scope>
    <source>
        <strain evidence="2 3">GA_2019</strain>
        <tissue evidence="2">Muscle</tissue>
    </source>
</reference>
<sequence>DEKKLRAGDWSLKSRQRGAESRNNPEEEEEEREENMPLAQLADPWQKMPVGGTAGESLEPKTALPLLPPTTLDKHREVEPLPSHDSGRAYICESDAHHDPEDTTGDDDSMPACTVSPPVVLVSAPEGCRLGLRVLVGLV</sequence>
<evidence type="ECO:0000256" key="1">
    <source>
        <dbReference type="SAM" id="MobiDB-lite"/>
    </source>
</evidence>
<dbReference type="EMBL" id="JAHRIO010030005">
    <property type="protein sequence ID" value="MEQ2167100.1"/>
    <property type="molecule type" value="Genomic_DNA"/>
</dbReference>
<evidence type="ECO:0000313" key="3">
    <source>
        <dbReference type="Proteomes" id="UP001476798"/>
    </source>
</evidence>
<evidence type="ECO:0008006" key="4">
    <source>
        <dbReference type="Google" id="ProtNLM"/>
    </source>
</evidence>
<keyword evidence="3" id="KW-1185">Reference proteome</keyword>
<comment type="caution">
    <text evidence="2">The sequence shown here is derived from an EMBL/GenBank/DDBJ whole genome shotgun (WGS) entry which is preliminary data.</text>
</comment>